<accession>A0AAE1UMM3</accession>
<reference evidence="2" key="1">
    <citation type="submission" date="2023-11" db="EMBL/GenBank/DDBJ databases">
        <title>Genome assemblies of two species of porcelain crab, Petrolisthes cinctipes and Petrolisthes manimaculis (Anomura: Porcellanidae).</title>
        <authorList>
            <person name="Angst P."/>
        </authorList>
    </citation>
    <scope>NUCLEOTIDE SEQUENCE</scope>
    <source>
        <strain evidence="2">PB745_02</strain>
        <tissue evidence="2">Gill</tissue>
    </source>
</reference>
<feature type="region of interest" description="Disordered" evidence="1">
    <location>
        <begin position="1"/>
        <end position="25"/>
    </location>
</feature>
<evidence type="ECO:0000313" key="2">
    <source>
        <dbReference type="EMBL" id="KAK4326151.1"/>
    </source>
</evidence>
<feature type="compositionally biased region" description="Low complexity" evidence="1">
    <location>
        <begin position="12"/>
        <end position="25"/>
    </location>
</feature>
<sequence>MTTTTSVITWEQQQQQPTNQPTNQPHLSITQYLTSPLCHHSLPLCHHSLPLCHHSSPRCHHSPLPHHSATTHLYLTTLPSVITTRYHHNTTPHLPSPHLYIIQPLSPNVFISFLPNMRT</sequence>
<feature type="compositionally biased region" description="Polar residues" evidence="1">
    <location>
        <begin position="1"/>
        <end position="11"/>
    </location>
</feature>
<name>A0AAE1UMM3_9EUCA</name>
<organism evidence="2 3">
    <name type="scientific">Petrolisthes manimaculis</name>
    <dbReference type="NCBI Taxonomy" id="1843537"/>
    <lineage>
        <taxon>Eukaryota</taxon>
        <taxon>Metazoa</taxon>
        <taxon>Ecdysozoa</taxon>
        <taxon>Arthropoda</taxon>
        <taxon>Crustacea</taxon>
        <taxon>Multicrustacea</taxon>
        <taxon>Malacostraca</taxon>
        <taxon>Eumalacostraca</taxon>
        <taxon>Eucarida</taxon>
        <taxon>Decapoda</taxon>
        <taxon>Pleocyemata</taxon>
        <taxon>Anomura</taxon>
        <taxon>Galatheoidea</taxon>
        <taxon>Porcellanidae</taxon>
        <taxon>Petrolisthes</taxon>
    </lineage>
</organism>
<dbReference type="EMBL" id="JAWZYT010000241">
    <property type="protein sequence ID" value="KAK4326151.1"/>
    <property type="molecule type" value="Genomic_DNA"/>
</dbReference>
<proteinExistence type="predicted"/>
<comment type="caution">
    <text evidence="2">The sequence shown here is derived from an EMBL/GenBank/DDBJ whole genome shotgun (WGS) entry which is preliminary data.</text>
</comment>
<evidence type="ECO:0000313" key="3">
    <source>
        <dbReference type="Proteomes" id="UP001292094"/>
    </source>
</evidence>
<evidence type="ECO:0000256" key="1">
    <source>
        <dbReference type="SAM" id="MobiDB-lite"/>
    </source>
</evidence>
<keyword evidence="3" id="KW-1185">Reference proteome</keyword>
<dbReference type="Proteomes" id="UP001292094">
    <property type="component" value="Unassembled WGS sequence"/>
</dbReference>
<gene>
    <name evidence="2" type="ORF">Pmani_003297</name>
</gene>
<dbReference type="AlphaFoldDB" id="A0AAE1UMM3"/>
<protein>
    <submittedName>
        <fullName evidence="2">Uncharacterized protein</fullName>
    </submittedName>
</protein>